<name>A0A8T0GDD5_CERPU</name>
<proteinExistence type="inferred from homology"/>
<sequence>MGSDGGQVREEVDSIMSLQSSKPHVVIITVPAPGHIFPSIALGKALARQGVKVTLLSSGCVPEKLRRDVELGEEELDMTLGTVLEDPLQEPEHPMALIPWLSKLPREEMVEHAYNIIQKLSPPPCCFISDTFISWTKMLEEKLGIPRHFLVTMSASSLLFMFAVPLFAKKGILPLEPAAEVELPVPGIGNVPKGDVWEYFLKGGPFQLDQMILCLKGFTESFPTATYLINSTEELEPEAFRALTEPVPFTGEVAKVVSIGPLEQSFAFKGGDGVSFELREAESKCKKLSSEVEEWLDSQPNGSVMYISFGTIFSLQSEQVLELAHGVEASGQRFLWIIRPPNVPHIMLSKQPTKEEISAILPPGFEERTKDRGMLYSSWAPQPKILSHRAVGLFMSHCGWNSTLEAISASTPILGSPLFTDQWMNATLLEKRFRIGTVLRDGGFERGSIEKSIKLMMEGEEGRVARRNVTRLNRVLRDAVTPSSGTSPKNLEQYLSELVALDTKMNSSHDS</sequence>
<evidence type="ECO:0000256" key="1">
    <source>
        <dbReference type="ARBA" id="ARBA00009995"/>
    </source>
</evidence>
<dbReference type="FunFam" id="3.40.50.2000:FF:000060">
    <property type="entry name" value="Glycosyltransferase"/>
    <property type="match status" value="1"/>
</dbReference>
<dbReference type="Gene3D" id="3.40.50.2000">
    <property type="entry name" value="Glycogen Phosphorylase B"/>
    <property type="match status" value="2"/>
</dbReference>
<dbReference type="InterPro" id="IPR035595">
    <property type="entry name" value="UDP_glycos_trans_CS"/>
</dbReference>
<dbReference type="EMBL" id="CM026432">
    <property type="protein sequence ID" value="KAG0556089.1"/>
    <property type="molecule type" value="Genomic_DNA"/>
</dbReference>
<dbReference type="EC" id="2.4.1.-" evidence="4"/>
<dbReference type="Proteomes" id="UP000822688">
    <property type="component" value="Chromosome 11"/>
</dbReference>
<evidence type="ECO:0000313" key="6">
    <source>
        <dbReference type="Proteomes" id="UP000822688"/>
    </source>
</evidence>
<dbReference type="PANTHER" id="PTHR48045:SF31">
    <property type="entry name" value="UDP-GLYCOSYLTRANSFERASE 76B1-LIKE"/>
    <property type="match status" value="1"/>
</dbReference>
<dbReference type="GO" id="GO:0008194">
    <property type="term" value="F:UDP-glycosyltransferase activity"/>
    <property type="evidence" value="ECO:0007669"/>
    <property type="project" value="InterPro"/>
</dbReference>
<dbReference type="CDD" id="cd03784">
    <property type="entry name" value="GT1_Gtf-like"/>
    <property type="match status" value="1"/>
</dbReference>
<dbReference type="PANTHER" id="PTHR48045">
    <property type="entry name" value="UDP-GLYCOSYLTRANSFERASE 72B1"/>
    <property type="match status" value="1"/>
</dbReference>
<evidence type="ECO:0000313" key="5">
    <source>
        <dbReference type="EMBL" id="KAG0556089.1"/>
    </source>
</evidence>
<comment type="caution">
    <text evidence="5">The sequence shown here is derived from an EMBL/GenBank/DDBJ whole genome shotgun (WGS) entry which is preliminary data.</text>
</comment>
<dbReference type="AlphaFoldDB" id="A0A8T0GDD5"/>
<dbReference type="SUPFAM" id="SSF53756">
    <property type="entry name" value="UDP-Glycosyltransferase/glycogen phosphorylase"/>
    <property type="match status" value="1"/>
</dbReference>
<dbReference type="InterPro" id="IPR002213">
    <property type="entry name" value="UDP_glucos_trans"/>
</dbReference>
<dbReference type="Pfam" id="PF00201">
    <property type="entry name" value="UDPGT"/>
    <property type="match status" value="1"/>
</dbReference>
<dbReference type="PROSITE" id="PS00375">
    <property type="entry name" value="UDPGT"/>
    <property type="match status" value="1"/>
</dbReference>
<dbReference type="OrthoDB" id="5835829at2759"/>
<protein>
    <recommendedName>
        <fullName evidence="4">Glycosyltransferase</fullName>
        <ecNumber evidence="4">2.4.1.-</ecNumber>
    </recommendedName>
</protein>
<organism evidence="5 6">
    <name type="scientific">Ceratodon purpureus</name>
    <name type="common">Fire moss</name>
    <name type="synonym">Dicranum purpureum</name>
    <dbReference type="NCBI Taxonomy" id="3225"/>
    <lineage>
        <taxon>Eukaryota</taxon>
        <taxon>Viridiplantae</taxon>
        <taxon>Streptophyta</taxon>
        <taxon>Embryophyta</taxon>
        <taxon>Bryophyta</taxon>
        <taxon>Bryophytina</taxon>
        <taxon>Bryopsida</taxon>
        <taxon>Dicranidae</taxon>
        <taxon>Pseudoditrichales</taxon>
        <taxon>Ditrichaceae</taxon>
        <taxon>Ceratodon</taxon>
    </lineage>
</organism>
<evidence type="ECO:0000256" key="2">
    <source>
        <dbReference type="ARBA" id="ARBA00022679"/>
    </source>
</evidence>
<comment type="similarity">
    <text evidence="1 3">Belongs to the UDP-glycosyltransferase family.</text>
</comment>
<keyword evidence="6" id="KW-1185">Reference proteome</keyword>
<reference evidence="5 6" key="1">
    <citation type="submission" date="2020-06" db="EMBL/GenBank/DDBJ databases">
        <title>WGS assembly of Ceratodon purpureus strain R40.</title>
        <authorList>
            <person name="Carey S.B."/>
            <person name="Jenkins J."/>
            <person name="Shu S."/>
            <person name="Lovell J.T."/>
            <person name="Sreedasyam A."/>
            <person name="Maumus F."/>
            <person name="Tiley G.P."/>
            <person name="Fernandez-Pozo N."/>
            <person name="Barry K."/>
            <person name="Chen C."/>
            <person name="Wang M."/>
            <person name="Lipzen A."/>
            <person name="Daum C."/>
            <person name="Saski C.A."/>
            <person name="Payton A.C."/>
            <person name="Mcbreen J.C."/>
            <person name="Conrad R.E."/>
            <person name="Kollar L.M."/>
            <person name="Olsson S."/>
            <person name="Huttunen S."/>
            <person name="Landis J.B."/>
            <person name="Wickett N.J."/>
            <person name="Johnson M.G."/>
            <person name="Rensing S.A."/>
            <person name="Grimwood J."/>
            <person name="Schmutz J."/>
            <person name="Mcdaniel S.F."/>
        </authorList>
    </citation>
    <scope>NUCLEOTIDE SEQUENCE [LARGE SCALE GENOMIC DNA]</scope>
    <source>
        <strain evidence="5 6">R40</strain>
    </source>
</reference>
<evidence type="ECO:0000256" key="4">
    <source>
        <dbReference type="RuleBase" id="RU362057"/>
    </source>
</evidence>
<keyword evidence="2 3" id="KW-0808">Transferase</keyword>
<keyword evidence="3" id="KW-0328">Glycosyltransferase</keyword>
<accession>A0A8T0GDD5</accession>
<gene>
    <name evidence="5" type="ORF">KC19_11G025100</name>
</gene>
<evidence type="ECO:0000256" key="3">
    <source>
        <dbReference type="RuleBase" id="RU003718"/>
    </source>
</evidence>